<keyword evidence="11" id="KW-1185">Reference proteome</keyword>
<dbReference type="GO" id="GO:0140359">
    <property type="term" value="F:ABC-type transporter activity"/>
    <property type="evidence" value="ECO:0007669"/>
    <property type="project" value="InterPro"/>
</dbReference>
<evidence type="ECO:0000256" key="6">
    <source>
        <dbReference type="ARBA" id="ARBA00022989"/>
    </source>
</evidence>
<keyword evidence="6 8" id="KW-1133">Transmembrane helix</keyword>
<dbReference type="GO" id="GO:0005524">
    <property type="term" value="F:ATP binding"/>
    <property type="evidence" value="ECO:0007669"/>
    <property type="project" value="UniProtKB-KW"/>
</dbReference>
<organism evidence="10 11">
    <name type="scientific">Leucobacter insecticola</name>
    <dbReference type="NCBI Taxonomy" id="2714934"/>
    <lineage>
        <taxon>Bacteria</taxon>
        <taxon>Bacillati</taxon>
        <taxon>Actinomycetota</taxon>
        <taxon>Actinomycetes</taxon>
        <taxon>Micrococcales</taxon>
        <taxon>Microbacteriaceae</taxon>
        <taxon>Leucobacter</taxon>
    </lineage>
</organism>
<evidence type="ECO:0000313" key="10">
    <source>
        <dbReference type="EMBL" id="QIM16124.1"/>
    </source>
</evidence>
<feature type="transmembrane region" description="Helical" evidence="8">
    <location>
        <begin position="436"/>
        <end position="459"/>
    </location>
</feature>
<feature type="transmembrane region" description="Helical" evidence="8">
    <location>
        <begin position="510"/>
        <end position="529"/>
    </location>
</feature>
<dbReference type="SMART" id="SM00382">
    <property type="entry name" value="AAA"/>
    <property type="match status" value="1"/>
</dbReference>
<dbReference type="InterPro" id="IPR017871">
    <property type="entry name" value="ABC_transporter-like_CS"/>
</dbReference>
<evidence type="ECO:0000256" key="7">
    <source>
        <dbReference type="ARBA" id="ARBA00023136"/>
    </source>
</evidence>
<reference evidence="10 11" key="1">
    <citation type="submission" date="2020-03" db="EMBL/GenBank/DDBJ databases">
        <title>Leucobacter sp. nov., isolated from beetles.</title>
        <authorList>
            <person name="Hyun D.-W."/>
            <person name="Bae J.-W."/>
        </authorList>
    </citation>
    <scope>NUCLEOTIDE SEQUENCE [LARGE SCALE GENOMIC DNA]</scope>
    <source>
        <strain evidence="10 11">HDW9B</strain>
    </source>
</reference>
<dbReference type="KEGG" id="lins:G7067_06335"/>
<keyword evidence="3 8" id="KW-0812">Transmembrane</keyword>
<dbReference type="Proteomes" id="UP000501387">
    <property type="component" value="Chromosome"/>
</dbReference>
<keyword evidence="2" id="KW-0813">Transport</keyword>
<dbReference type="AlphaFoldDB" id="A0A6G8FID3"/>
<accession>A0A6G8FID3</accession>
<keyword evidence="4" id="KW-0547">Nucleotide-binding</keyword>
<name>A0A6G8FID3_9MICO</name>
<dbReference type="PROSITE" id="PS00211">
    <property type="entry name" value="ABC_TRANSPORTER_1"/>
    <property type="match status" value="1"/>
</dbReference>
<dbReference type="Gene3D" id="3.40.50.300">
    <property type="entry name" value="P-loop containing nucleotide triphosphate hydrolases"/>
    <property type="match status" value="1"/>
</dbReference>
<evidence type="ECO:0000313" key="11">
    <source>
        <dbReference type="Proteomes" id="UP000501387"/>
    </source>
</evidence>
<dbReference type="Pfam" id="PF00005">
    <property type="entry name" value="ABC_tran"/>
    <property type="match status" value="1"/>
</dbReference>
<feature type="transmembrane region" description="Helical" evidence="8">
    <location>
        <begin position="355"/>
        <end position="374"/>
    </location>
</feature>
<dbReference type="InterPro" id="IPR003439">
    <property type="entry name" value="ABC_transporter-like_ATP-bd"/>
</dbReference>
<sequence length="614" mass="66486">MKPDTAVDPLATVLRRIGPPPIIHIPHPIALDRPAKAASPSIPIGPPPRLPVQEDGLRVCDVDATVANKKRLLHGVSVSAWNGTLTAVVGPSGAGKSTFVRTISGLMEPSRGTVTLSGINVHRYYDQVKTLLGMVPQEDVIHSQLTLVRALRYAAKLRLSTEMNARQREARVQQVLAELDLAPHQRTRVARLSGGQRKRASIALELLTEPKFLVLDEPTSGLDPALDRRLMEQFRALADGGRTVLAVTHSVACLDICDQVVVLAPGGEIAFIGNEPEAWRYFGTEDWSEIFEQLKINPRESAGHWQQSLEAFLLATEPITERPPKPHEAPTKIPRVRQFFTLVQRQLALMLADRGYTLFLLALPFVVGLLPIVVPGNSGLTQVTQAKYSQEPQMILTLLTIGSIFMGISMTIRELIGERHIYRRERAMGLSTSAYLAAKILVFGALGAAGAVIIVMIATTVKQGPSGDGVLGLGAYLELGIAVTATVWGGVFLGLLLSSLVTSQNQVMPVLVVVLMLQMVLNGGLIPLVDNAALNWVASGMPARWSFSLGAISIDLHHLLELADESERMALQGSGVDPDPAWNPSLLRWGFSAAILTVMAALMSCATWVFARSR</sequence>
<keyword evidence="7 8" id="KW-0472">Membrane</keyword>
<comment type="subcellular location">
    <subcellularLocation>
        <location evidence="1">Membrane</location>
        <topology evidence="1">Multi-pass membrane protein</topology>
    </subcellularLocation>
</comment>
<dbReference type="SUPFAM" id="SSF52540">
    <property type="entry name" value="P-loop containing nucleoside triphosphate hydrolases"/>
    <property type="match status" value="1"/>
</dbReference>
<gene>
    <name evidence="10" type="ORF">G7067_06335</name>
</gene>
<evidence type="ECO:0000256" key="8">
    <source>
        <dbReference type="SAM" id="Phobius"/>
    </source>
</evidence>
<dbReference type="GO" id="GO:0016020">
    <property type="term" value="C:membrane"/>
    <property type="evidence" value="ECO:0007669"/>
    <property type="project" value="UniProtKB-SubCell"/>
</dbReference>
<evidence type="ECO:0000256" key="1">
    <source>
        <dbReference type="ARBA" id="ARBA00004141"/>
    </source>
</evidence>
<dbReference type="GO" id="GO:0016887">
    <property type="term" value="F:ATP hydrolysis activity"/>
    <property type="evidence" value="ECO:0007669"/>
    <property type="project" value="InterPro"/>
</dbReference>
<dbReference type="Pfam" id="PF01061">
    <property type="entry name" value="ABC2_membrane"/>
    <property type="match status" value="1"/>
</dbReference>
<dbReference type="InterPro" id="IPR013525">
    <property type="entry name" value="ABC2_TM"/>
</dbReference>
<feature type="transmembrane region" description="Helical" evidence="8">
    <location>
        <begin position="479"/>
        <end position="498"/>
    </location>
</feature>
<dbReference type="PANTHER" id="PTHR48041:SF139">
    <property type="entry name" value="PROTEIN SCARLET"/>
    <property type="match status" value="1"/>
</dbReference>
<dbReference type="InterPro" id="IPR050352">
    <property type="entry name" value="ABCG_transporters"/>
</dbReference>
<evidence type="ECO:0000256" key="3">
    <source>
        <dbReference type="ARBA" id="ARBA00022692"/>
    </source>
</evidence>
<dbReference type="PANTHER" id="PTHR48041">
    <property type="entry name" value="ABC TRANSPORTER G FAMILY MEMBER 28"/>
    <property type="match status" value="1"/>
</dbReference>
<evidence type="ECO:0000256" key="5">
    <source>
        <dbReference type="ARBA" id="ARBA00022840"/>
    </source>
</evidence>
<keyword evidence="5 10" id="KW-0067">ATP-binding</keyword>
<dbReference type="PROSITE" id="PS50893">
    <property type="entry name" value="ABC_TRANSPORTER_2"/>
    <property type="match status" value="1"/>
</dbReference>
<dbReference type="InterPro" id="IPR003593">
    <property type="entry name" value="AAA+_ATPase"/>
</dbReference>
<feature type="transmembrane region" description="Helical" evidence="8">
    <location>
        <begin position="589"/>
        <end position="611"/>
    </location>
</feature>
<feature type="transmembrane region" description="Helical" evidence="8">
    <location>
        <begin position="394"/>
        <end position="416"/>
    </location>
</feature>
<evidence type="ECO:0000256" key="2">
    <source>
        <dbReference type="ARBA" id="ARBA00022448"/>
    </source>
</evidence>
<dbReference type="EMBL" id="CP049934">
    <property type="protein sequence ID" value="QIM16124.1"/>
    <property type="molecule type" value="Genomic_DNA"/>
</dbReference>
<evidence type="ECO:0000256" key="4">
    <source>
        <dbReference type="ARBA" id="ARBA00022741"/>
    </source>
</evidence>
<dbReference type="InterPro" id="IPR027417">
    <property type="entry name" value="P-loop_NTPase"/>
</dbReference>
<feature type="domain" description="ABC transporter" evidence="9">
    <location>
        <begin position="57"/>
        <end position="290"/>
    </location>
</feature>
<evidence type="ECO:0000259" key="9">
    <source>
        <dbReference type="PROSITE" id="PS50893"/>
    </source>
</evidence>
<protein>
    <submittedName>
        <fullName evidence="10">ATP-binding cassette domain-containing protein</fullName>
    </submittedName>
</protein>
<proteinExistence type="predicted"/>